<dbReference type="GO" id="GO:0016491">
    <property type="term" value="F:oxidoreductase activity"/>
    <property type="evidence" value="ECO:0007669"/>
    <property type="project" value="UniProtKB-KW"/>
</dbReference>
<dbReference type="PANTHER" id="PTHR43401:SF5">
    <property type="entry name" value="ALCOHOL DEHYDROGENASE-RELATED"/>
    <property type="match status" value="1"/>
</dbReference>
<dbReference type="SUPFAM" id="SSF51735">
    <property type="entry name" value="NAD(P)-binding Rossmann-fold domains"/>
    <property type="match status" value="1"/>
</dbReference>
<dbReference type="InterPro" id="IPR011032">
    <property type="entry name" value="GroES-like_sf"/>
</dbReference>
<dbReference type="PANTHER" id="PTHR43401">
    <property type="entry name" value="L-THREONINE 3-DEHYDROGENASE"/>
    <property type="match status" value="1"/>
</dbReference>
<gene>
    <name evidence="3" type="ORF">ICN82_13715</name>
</gene>
<feature type="domain" description="Enoyl reductase (ER)" evidence="2">
    <location>
        <begin position="10"/>
        <end position="331"/>
    </location>
</feature>
<dbReference type="Gene3D" id="3.90.180.10">
    <property type="entry name" value="Medium-chain alcohol dehydrogenases, catalytic domain"/>
    <property type="match status" value="1"/>
</dbReference>
<dbReference type="Pfam" id="PF00107">
    <property type="entry name" value="ADH_zinc_N"/>
    <property type="match status" value="1"/>
</dbReference>
<dbReference type="Proteomes" id="UP000609121">
    <property type="component" value="Unassembled WGS sequence"/>
</dbReference>
<protein>
    <submittedName>
        <fullName evidence="3">Alcohol dehydrogenase catalytic domain-containing protein</fullName>
    </submittedName>
</protein>
<evidence type="ECO:0000259" key="2">
    <source>
        <dbReference type="SMART" id="SM00829"/>
    </source>
</evidence>
<dbReference type="InterPro" id="IPR020843">
    <property type="entry name" value="ER"/>
</dbReference>
<dbReference type="RefSeq" id="WP_193183737.1">
    <property type="nucleotide sequence ID" value="NZ_JACVXA010000042.1"/>
</dbReference>
<dbReference type="InterPro" id="IPR013154">
    <property type="entry name" value="ADH-like_N"/>
</dbReference>
<evidence type="ECO:0000313" key="4">
    <source>
        <dbReference type="Proteomes" id="UP000609121"/>
    </source>
</evidence>
<evidence type="ECO:0000313" key="3">
    <source>
        <dbReference type="EMBL" id="MBE3639256.1"/>
    </source>
</evidence>
<proteinExistence type="predicted"/>
<dbReference type="Pfam" id="PF08240">
    <property type="entry name" value="ADH_N"/>
    <property type="match status" value="1"/>
</dbReference>
<dbReference type="InterPro" id="IPR036291">
    <property type="entry name" value="NAD(P)-bd_dom_sf"/>
</dbReference>
<dbReference type="AlphaFoldDB" id="A0A8J7CKU4"/>
<dbReference type="Gene3D" id="3.40.50.720">
    <property type="entry name" value="NAD(P)-binding Rossmann-like Domain"/>
    <property type="match status" value="1"/>
</dbReference>
<name>A0A8J7CKU4_9RHOB</name>
<dbReference type="SMART" id="SM00829">
    <property type="entry name" value="PKS_ER"/>
    <property type="match status" value="1"/>
</dbReference>
<keyword evidence="4" id="KW-1185">Reference proteome</keyword>
<reference evidence="3" key="1">
    <citation type="submission" date="2020-09" db="EMBL/GenBank/DDBJ databases">
        <title>A novel bacterium of genus Mangrovicoccus, isolated from South China Sea.</title>
        <authorList>
            <person name="Huang H."/>
            <person name="Mo K."/>
            <person name="Hu Y."/>
        </authorList>
    </citation>
    <scope>NUCLEOTIDE SEQUENCE</scope>
    <source>
        <strain evidence="3">HB182678</strain>
    </source>
</reference>
<accession>A0A8J7CKU4</accession>
<dbReference type="InterPro" id="IPR050129">
    <property type="entry name" value="Zn_alcohol_dh"/>
</dbReference>
<organism evidence="3 4">
    <name type="scientific">Mangrovicoccus algicola</name>
    <dbReference type="NCBI Taxonomy" id="2771008"/>
    <lineage>
        <taxon>Bacteria</taxon>
        <taxon>Pseudomonadati</taxon>
        <taxon>Pseudomonadota</taxon>
        <taxon>Alphaproteobacteria</taxon>
        <taxon>Rhodobacterales</taxon>
        <taxon>Paracoccaceae</taxon>
        <taxon>Mangrovicoccus</taxon>
    </lineage>
</organism>
<comment type="caution">
    <text evidence="3">The sequence shown here is derived from an EMBL/GenBank/DDBJ whole genome shotgun (WGS) entry which is preliminary data.</text>
</comment>
<sequence length="333" mass="34631">MRAAVFEAHGAPLAVQQLADPEPAADGVVIRVGRCGICGSDLHMAEEPEFGACPGDVFGHEFAGEVVEAGRGTQRLSKGDLVSVVPLASCGHCPSCLAGEPAWCPQMRLQGGGYAEYAAVSERQCTLLPGTASLADGAIVEPLAVALHGAVIGDVRPGDRVLILGAGPIGLATAFWARRMGAARVAVQDIARHQEARAMEMGATHFLCDPEAPVAASDRALGGKADIVFDCAGVPQLVAQSVEQVRVKGRIVMLGLCTRAASFVPFRAVSKEAAILTAAFFKRQEYEAALDVLSAGAVEPRALVSQTVSLAEVPETFRALKSRTGQCKVLIAP</sequence>
<dbReference type="EMBL" id="JACVXA010000042">
    <property type="protein sequence ID" value="MBE3639256.1"/>
    <property type="molecule type" value="Genomic_DNA"/>
</dbReference>
<keyword evidence="1" id="KW-0560">Oxidoreductase</keyword>
<evidence type="ECO:0000256" key="1">
    <source>
        <dbReference type="ARBA" id="ARBA00023002"/>
    </source>
</evidence>
<dbReference type="InterPro" id="IPR013149">
    <property type="entry name" value="ADH-like_C"/>
</dbReference>
<dbReference type="SUPFAM" id="SSF50129">
    <property type="entry name" value="GroES-like"/>
    <property type="match status" value="1"/>
</dbReference>